<comment type="similarity">
    <text evidence="10 11">Belongs to the TonB-dependent receptor family.</text>
</comment>
<name>A0A939G8D0_9BACT</name>
<keyword evidence="17" id="KW-1185">Reference proteome</keyword>
<dbReference type="EMBL" id="JAFMYU010000015">
    <property type="protein sequence ID" value="MBO0932855.1"/>
    <property type="molecule type" value="Genomic_DNA"/>
</dbReference>
<feature type="signal peptide" evidence="13">
    <location>
        <begin position="1"/>
        <end position="24"/>
    </location>
</feature>
<dbReference type="InterPro" id="IPR012910">
    <property type="entry name" value="Plug_dom"/>
</dbReference>
<feature type="region of interest" description="Disordered" evidence="12">
    <location>
        <begin position="305"/>
        <end position="327"/>
    </location>
</feature>
<dbReference type="Pfam" id="PF07715">
    <property type="entry name" value="Plug"/>
    <property type="match status" value="1"/>
</dbReference>
<keyword evidence="7 10" id="KW-0472">Membrane</keyword>
<evidence type="ECO:0000256" key="8">
    <source>
        <dbReference type="ARBA" id="ARBA00023170"/>
    </source>
</evidence>
<sequence>MSRHVHYRILSTGLLLLLSLAAWAQTKLSGQVTDAAGQPLPGVSLTVKGKVSGTITDTKGNFNLSTNTAPPFTLIVTSVGFKTEQVNVTGSNANLSLKLDEQALLGQEVVVAASRVEESVMKSPVSIEKMDLRAIQNAAAPSFYDALRNLKGVEVSQQSLTFGSINTRGFTGNGNVRVVQMIDGMDNQAPGLNFAVGNIAGISELDLESVELLPGAASALYGPNATNGLLLMTSKSPFLYQGLSAQAKAGIMQASNRVNKDGSAQGATPFSDVAIRYAKAFNNKLAFKLNASYLQAKDWQATDYRDQSFNNGSTPGNPTNSASNPGYNGINIYGDENSSGAGLASLRTTLGQIVGLGSTPAGLAQLNAVSPGLAQLAGGINQIPAALRTNLINDVLLPNVTVNRTGYQERALVDYDTKSLKLSGALHYRFNDKLEGILQANWGSGTTVYTSSDRYYIKDFVLAQYKAELRGTNFFVRAYTTQERSGDAYAAGILGSYILEGWKPSAPAASAGLAGAASAWYPQYGLTYAGGAFQAFVPAFQQALAANPSNPLAAYQAAATAVNNPAVTGQIHAAARGVADAGMPMPGSTQFAALAGAITSAPIAKGAKFLDKTNLYHYEGMYNFRDQIDPKIVDLSVGANYRVYSLNSGGTLFLTKADGSEYDISEYGGYLQAIKGLGDQLKVTGSIRYDKNQNFDGQFSPRISAVFSPSNSQNFRASYQTGFRIPTTQNQYINLQTPVSLLIGGLQPLIDRYKLNDGQSRIFGSQTAANPGGTPYTLGEFKPERVLTFEVGYKGLIAQKLLVDAYYYNSTLRNFISGVVLLSPNVVSSTGGQIPISAPVNYGKDISYQGFGIGLEYALPSNFLLSGNLSNNTLNAGGVGLFSSEKNLNVLEDGTQIGFNTPKYRYNIAFANRNIRNSGWGFNVTYRYQQATLWQDLIMPAVARTSALNQQIIIPAFGTLDAQISKRIPGIKSILKLGGSNILQQEYRTGWGNPTIGSMYYLSLSFDELMR</sequence>
<dbReference type="SUPFAM" id="SSF49464">
    <property type="entry name" value="Carboxypeptidase regulatory domain-like"/>
    <property type="match status" value="1"/>
</dbReference>
<evidence type="ECO:0000256" key="9">
    <source>
        <dbReference type="ARBA" id="ARBA00023237"/>
    </source>
</evidence>
<comment type="caution">
    <text evidence="16">The sequence shown here is derived from an EMBL/GenBank/DDBJ whole genome shotgun (WGS) entry which is preliminary data.</text>
</comment>
<proteinExistence type="inferred from homology"/>
<dbReference type="PROSITE" id="PS52016">
    <property type="entry name" value="TONB_DEPENDENT_REC_3"/>
    <property type="match status" value="1"/>
</dbReference>
<dbReference type="PANTHER" id="PTHR30069">
    <property type="entry name" value="TONB-DEPENDENT OUTER MEMBRANE RECEPTOR"/>
    <property type="match status" value="1"/>
</dbReference>
<dbReference type="InterPro" id="IPR036942">
    <property type="entry name" value="Beta-barrel_TonB_sf"/>
</dbReference>
<evidence type="ECO:0000259" key="14">
    <source>
        <dbReference type="Pfam" id="PF00593"/>
    </source>
</evidence>
<dbReference type="Gene3D" id="2.60.40.1120">
    <property type="entry name" value="Carboxypeptidase-like, regulatory domain"/>
    <property type="match status" value="1"/>
</dbReference>
<protein>
    <submittedName>
        <fullName evidence="16">TonB-dependent receptor</fullName>
    </submittedName>
</protein>
<dbReference type="GO" id="GO:0009279">
    <property type="term" value="C:cell outer membrane"/>
    <property type="evidence" value="ECO:0007669"/>
    <property type="project" value="UniProtKB-SubCell"/>
</dbReference>
<dbReference type="InterPro" id="IPR000531">
    <property type="entry name" value="Beta-barrel_TonB"/>
</dbReference>
<keyword evidence="8 16" id="KW-0675">Receptor</keyword>
<evidence type="ECO:0000256" key="4">
    <source>
        <dbReference type="ARBA" id="ARBA00022692"/>
    </source>
</evidence>
<evidence type="ECO:0000256" key="2">
    <source>
        <dbReference type="ARBA" id="ARBA00022448"/>
    </source>
</evidence>
<feature type="chain" id="PRO_5037368135" evidence="13">
    <location>
        <begin position="25"/>
        <end position="1011"/>
    </location>
</feature>
<dbReference type="RefSeq" id="WP_207336821.1">
    <property type="nucleotide sequence ID" value="NZ_JAFMYU010000015.1"/>
</dbReference>
<evidence type="ECO:0000256" key="10">
    <source>
        <dbReference type="PROSITE-ProRule" id="PRU01360"/>
    </source>
</evidence>
<keyword evidence="6 11" id="KW-0798">TonB box</keyword>
<evidence type="ECO:0000256" key="3">
    <source>
        <dbReference type="ARBA" id="ARBA00022452"/>
    </source>
</evidence>
<evidence type="ECO:0000256" key="6">
    <source>
        <dbReference type="ARBA" id="ARBA00023077"/>
    </source>
</evidence>
<keyword evidence="9 10" id="KW-0998">Cell outer membrane</keyword>
<reference evidence="16 17" key="1">
    <citation type="submission" date="2021-03" db="EMBL/GenBank/DDBJ databases">
        <title>Fibrella sp. HMF5036 genome sequencing and assembly.</title>
        <authorList>
            <person name="Kang H."/>
            <person name="Kim H."/>
            <person name="Bae S."/>
            <person name="Joh K."/>
        </authorList>
    </citation>
    <scope>NUCLEOTIDE SEQUENCE [LARGE SCALE GENOMIC DNA]</scope>
    <source>
        <strain evidence="16 17">HMF5036</strain>
    </source>
</reference>
<organism evidence="16 17">
    <name type="scientific">Fibrella aquatilis</name>
    <dbReference type="NCBI Taxonomy" id="2817059"/>
    <lineage>
        <taxon>Bacteria</taxon>
        <taxon>Pseudomonadati</taxon>
        <taxon>Bacteroidota</taxon>
        <taxon>Cytophagia</taxon>
        <taxon>Cytophagales</taxon>
        <taxon>Spirosomataceae</taxon>
        <taxon>Fibrella</taxon>
    </lineage>
</organism>
<accession>A0A939G8D0</accession>
<dbReference type="AlphaFoldDB" id="A0A939G8D0"/>
<dbReference type="PANTHER" id="PTHR30069:SF29">
    <property type="entry name" value="HEMOGLOBIN AND HEMOGLOBIN-HAPTOGLOBIN-BINDING PROTEIN 1-RELATED"/>
    <property type="match status" value="1"/>
</dbReference>
<dbReference type="Gene3D" id="2.40.170.20">
    <property type="entry name" value="TonB-dependent receptor, beta-barrel domain"/>
    <property type="match status" value="1"/>
</dbReference>
<dbReference type="GO" id="GO:0015344">
    <property type="term" value="F:siderophore uptake transmembrane transporter activity"/>
    <property type="evidence" value="ECO:0007669"/>
    <property type="project" value="TreeGrafter"/>
</dbReference>
<feature type="domain" description="TonB-dependent receptor plug" evidence="15">
    <location>
        <begin position="120"/>
        <end position="228"/>
    </location>
</feature>
<keyword evidence="2 10" id="KW-0813">Transport</keyword>
<evidence type="ECO:0000313" key="16">
    <source>
        <dbReference type="EMBL" id="MBO0932855.1"/>
    </source>
</evidence>
<dbReference type="InterPro" id="IPR039426">
    <property type="entry name" value="TonB-dep_rcpt-like"/>
</dbReference>
<keyword evidence="4 10" id="KW-0812">Transmembrane</keyword>
<dbReference type="GO" id="GO:0044718">
    <property type="term" value="P:siderophore transmembrane transport"/>
    <property type="evidence" value="ECO:0007669"/>
    <property type="project" value="TreeGrafter"/>
</dbReference>
<evidence type="ECO:0000256" key="12">
    <source>
        <dbReference type="SAM" id="MobiDB-lite"/>
    </source>
</evidence>
<dbReference type="Proteomes" id="UP000664795">
    <property type="component" value="Unassembled WGS sequence"/>
</dbReference>
<evidence type="ECO:0000259" key="15">
    <source>
        <dbReference type="Pfam" id="PF07715"/>
    </source>
</evidence>
<evidence type="ECO:0000256" key="11">
    <source>
        <dbReference type="RuleBase" id="RU003357"/>
    </source>
</evidence>
<dbReference type="InterPro" id="IPR037066">
    <property type="entry name" value="Plug_dom_sf"/>
</dbReference>
<comment type="subcellular location">
    <subcellularLocation>
        <location evidence="1 10">Cell outer membrane</location>
        <topology evidence="1 10">Multi-pass membrane protein</topology>
    </subcellularLocation>
</comment>
<keyword evidence="3 10" id="KW-1134">Transmembrane beta strand</keyword>
<evidence type="ECO:0000256" key="5">
    <source>
        <dbReference type="ARBA" id="ARBA00022729"/>
    </source>
</evidence>
<feature type="domain" description="TonB-dependent receptor-like beta-barrel" evidence="14">
    <location>
        <begin position="624"/>
        <end position="981"/>
    </location>
</feature>
<evidence type="ECO:0000256" key="1">
    <source>
        <dbReference type="ARBA" id="ARBA00004571"/>
    </source>
</evidence>
<dbReference type="Gene3D" id="2.170.130.10">
    <property type="entry name" value="TonB-dependent receptor, plug domain"/>
    <property type="match status" value="1"/>
</dbReference>
<feature type="compositionally biased region" description="Polar residues" evidence="12">
    <location>
        <begin position="307"/>
        <end position="326"/>
    </location>
</feature>
<evidence type="ECO:0000256" key="7">
    <source>
        <dbReference type="ARBA" id="ARBA00023136"/>
    </source>
</evidence>
<dbReference type="SUPFAM" id="SSF56935">
    <property type="entry name" value="Porins"/>
    <property type="match status" value="1"/>
</dbReference>
<evidence type="ECO:0000313" key="17">
    <source>
        <dbReference type="Proteomes" id="UP000664795"/>
    </source>
</evidence>
<gene>
    <name evidence="16" type="ORF">J2I48_17725</name>
</gene>
<keyword evidence="5 13" id="KW-0732">Signal</keyword>
<dbReference type="Pfam" id="PF00593">
    <property type="entry name" value="TonB_dep_Rec_b-barrel"/>
    <property type="match status" value="1"/>
</dbReference>
<dbReference type="Pfam" id="PF13715">
    <property type="entry name" value="CarbopepD_reg_2"/>
    <property type="match status" value="1"/>
</dbReference>
<dbReference type="InterPro" id="IPR008969">
    <property type="entry name" value="CarboxyPept-like_regulatory"/>
</dbReference>
<evidence type="ECO:0000256" key="13">
    <source>
        <dbReference type="SAM" id="SignalP"/>
    </source>
</evidence>